<dbReference type="AlphaFoldDB" id="A0A0J1KG38"/>
<feature type="transmembrane region" description="Helical" evidence="1">
    <location>
        <begin position="45"/>
        <end position="64"/>
    </location>
</feature>
<evidence type="ECO:0000259" key="3">
    <source>
        <dbReference type="Pfam" id="PF23543"/>
    </source>
</evidence>
<dbReference type="Proteomes" id="UP000035904">
    <property type="component" value="Unassembled WGS sequence"/>
</dbReference>
<comment type="caution">
    <text evidence="4">The sequence shown here is derived from an EMBL/GenBank/DDBJ whole genome shotgun (WGS) entry which is preliminary data.</text>
</comment>
<keyword evidence="1" id="KW-0472">Membrane</keyword>
<evidence type="ECO:0000313" key="5">
    <source>
        <dbReference type="Proteomes" id="UP000035904"/>
    </source>
</evidence>
<feature type="transmembrane region" description="Helical" evidence="1">
    <location>
        <begin position="120"/>
        <end position="141"/>
    </location>
</feature>
<evidence type="ECO:0000259" key="2">
    <source>
        <dbReference type="Pfam" id="PF20394"/>
    </source>
</evidence>
<evidence type="ECO:0000313" key="4">
    <source>
        <dbReference type="EMBL" id="KLV15445.1"/>
    </source>
</evidence>
<organism evidence="4 5">
    <name type="scientific">Bacillus anthracis</name>
    <name type="common">anthrax bacterium</name>
    <dbReference type="NCBI Taxonomy" id="1392"/>
    <lineage>
        <taxon>Bacteria</taxon>
        <taxon>Bacillati</taxon>
        <taxon>Bacillota</taxon>
        <taxon>Bacilli</taxon>
        <taxon>Bacillales</taxon>
        <taxon>Bacillaceae</taxon>
        <taxon>Bacillus</taxon>
        <taxon>Bacillus cereus group</taxon>
    </lineage>
</organism>
<feature type="transmembrane region" description="Helical" evidence="1">
    <location>
        <begin position="6"/>
        <end position="24"/>
    </location>
</feature>
<keyword evidence="1" id="KW-0812">Transmembrane</keyword>
<gene>
    <name evidence="4" type="ORF">ABW01_23905</name>
</gene>
<dbReference type="EMBL" id="LDPG01000022">
    <property type="protein sequence ID" value="KLV15445.1"/>
    <property type="molecule type" value="Genomic_DNA"/>
</dbReference>
<feature type="domain" description="DUF6688" evidence="3">
    <location>
        <begin position="268"/>
        <end position="379"/>
    </location>
</feature>
<feature type="transmembrane region" description="Helical" evidence="1">
    <location>
        <begin position="84"/>
        <end position="108"/>
    </location>
</feature>
<evidence type="ECO:0000256" key="1">
    <source>
        <dbReference type="SAM" id="Phobius"/>
    </source>
</evidence>
<reference evidence="4 5" key="1">
    <citation type="submission" date="2015-05" db="EMBL/GenBank/DDBJ databases">
        <title>Whole genome sequence and identification of bacterial endophytes from Costus igneus.</title>
        <authorList>
            <person name="Lee Y.P."/>
            <person name="Gan H.M."/>
            <person name="Eng W."/>
            <person name="Wheatley M.S."/>
            <person name="Caraballo A."/>
            <person name="Polter S."/>
            <person name="Savka M.A."/>
            <person name="Hudson A.O."/>
        </authorList>
    </citation>
    <scope>NUCLEOTIDE SEQUENCE [LARGE SCALE GENOMIC DNA]</scope>
    <source>
        <strain evidence="4 5">RIT375</strain>
    </source>
</reference>
<dbReference type="PATRIC" id="fig|1392.242.peg.3155"/>
<feature type="domain" description="DUF6688" evidence="2">
    <location>
        <begin position="9"/>
        <end position="262"/>
    </location>
</feature>
<dbReference type="InterPro" id="IPR056491">
    <property type="entry name" value="DUF6688_C"/>
</dbReference>
<dbReference type="InterPro" id="IPR046510">
    <property type="entry name" value="DUF6688_N"/>
</dbReference>
<protein>
    <submittedName>
        <fullName evidence="4">Uncharacterized protein</fullName>
    </submittedName>
</protein>
<dbReference type="RefSeq" id="WP_001990389.1">
    <property type="nucleotide sequence ID" value="NZ_LDPG01000022.1"/>
</dbReference>
<dbReference type="Pfam" id="PF23543">
    <property type="entry name" value="DUF6688_C"/>
    <property type="match status" value="1"/>
</dbReference>
<proteinExistence type="predicted"/>
<keyword evidence="1" id="KW-1133">Transmembrane helix</keyword>
<feature type="transmembrane region" description="Helical" evidence="1">
    <location>
        <begin position="153"/>
        <end position="174"/>
    </location>
</feature>
<dbReference type="Pfam" id="PF20394">
    <property type="entry name" value="DUF6688"/>
    <property type="match status" value="1"/>
</dbReference>
<sequence>MLFELVILFVILFLFLGYPISKAWNSFQLKKENSSSILKFEPQEILSIGLSYFIFGLGIMWNANDVRGGIPLHKFEKNGMMSNQYASLAHDHIAIVVLLVILGGVSYWRLTTGLTKLSPIFYIFYSTLMIVNIVYTFIYITHTGFAFYTELGGLRYIPVFCIQVGMLAFSLLFIAKLRNTLGYFIQSQNEKDYTQSNRIILLLYCISFGYQKMATVWMISLFPVLLIVQFILILFGQKPDSFIRVFMDTSSFNYSKIPAPSPQIVSGDGHYLCTVSVKGHKNIVKPLRAGIRHGERITVNRQLLIANAFENVIEERVPKYHKVIRNFYDKYGYPISKHINTKWSADFIYILMKPLEWFFLFVLYTVDKNPENRIHIQYSELRK</sequence>
<accession>A0A0J1KG38</accession>
<name>A0A0J1KG38_BACAN</name>
<feature type="transmembrane region" description="Helical" evidence="1">
    <location>
        <begin position="216"/>
        <end position="235"/>
    </location>
</feature>